<reference evidence="8" key="1">
    <citation type="journal article" date="2022" name="bioRxiv">
        <title>Sequencing and chromosome-scale assembly of the giantPleurodeles waltlgenome.</title>
        <authorList>
            <person name="Brown T."/>
            <person name="Elewa A."/>
            <person name="Iarovenko S."/>
            <person name="Subramanian E."/>
            <person name="Araus A.J."/>
            <person name="Petzold A."/>
            <person name="Susuki M."/>
            <person name="Suzuki K.-i.T."/>
            <person name="Hayashi T."/>
            <person name="Toyoda A."/>
            <person name="Oliveira C."/>
            <person name="Osipova E."/>
            <person name="Leigh N.D."/>
            <person name="Simon A."/>
            <person name="Yun M.H."/>
        </authorList>
    </citation>
    <scope>NUCLEOTIDE SEQUENCE</scope>
    <source>
        <strain evidence="8">20211129_DDA</strain>
        <tissue evidence="8">Liver</tissue>
    </source>
</reference>
<dbReference type="InterPro" id="IPR051423">
    <property type="entry name" value="CD225/Dispanin"/>
</dbReference>
<comment type="subcellular location">
    <subcellularLocation>
        <location evidence="1">Membrane</location>
    </subcellularLocation>
</comment>
<dbReference type="Pfam" id="PF04505">
    <property type="entry name" value="CD225"/>
    <property type="match status" value="1"/>
</dbReference>
<evidence type="ECO:0000256" key="5">
    <source>
        <dbReference type="ARBA" id="ARBA00023136"/>
    </source>
</evidence>
<dbReference type="InterPro" id="IPR007593">
    <property type="entry name" value="CD225/Dispanin_fam"/>
</dbReference>
<name>A0AAV7PVU2_PLEWA</name>
<comment type="caution">
    <text evidence="8">The sequence shown here is derived from an EMBL/GenBank/DDBJ whole genome shotgun (WGS) entry which is preliminary data.</text>
</comment>
<dbReference type="GO" id="GO:0016020">
    <property type="term" value="C:membrane"/>
    <property type="evidence" value="ECO:0007669"/>
    <property type="project" value="UniProtKB-SubCell"/>
</dbReference>
<evidence type="ECO:0000313" key="9">
    <source>
        <dbReference type="Proteomes" id="UP001066276"/>
    </source>
</evidence>
<evidence type="ECO:0000313" key="8">
    <source>
        <dbReference type="EMBL" id="KAJ1132441.1"/>
    </source>
</evidence>
<keyword evidence="5 7" id="KW-0472">Membrane</keyword>
<feature type="compositionally biased region" description="Basic and acidic residues" evidence="6">
    <location>
        <begin position="1"/>
        <end position="11"/>
    </location>
</feature>
<feature type="region of interest" description="Disordered" evidence="6">
    <location>
        <begin position="1"/>
        <end position="69"/>
    </location>
</feature>
<dbReference type="AlphaFoldDB" id="A0AAV7PVU2"/>
<evidence type="ECO:0000256" key="1">
    <source>
        <dbReference type="ARBA" id="ARBA00004370"/>
    </source>
</evidence>
<dbReference type="PANTHER" id="PTHR14948:SF46">
    <property type="entry name" value="DISPANIN SUBFAMILY A MEMBER 2B-LIKE-RELATED"/>
    <property type="match status" value="1"/>
</dbReference>
<sequence length="277" mass="28496">MDTNEPTKKNPEVAAGGDPSPAYAGRAVPGGDPSPAYAGGAVPGGDPSPMYAGGTVPGGDPSPAYAGGAVPGGVPPPMYAGGSVPGGPPHMYAGGPVPGGPPHMYAAGPVPGGPPHMYAGGPVPGGPPHMYAGGPVPAGAPPLVHQLPANVLYTQPTYPQYAANYPSYPQGQNMVVTTQPMMTVPGSQVYEKDYMGFSIFTLLFCCLPLGIAALIYSCSTQSANERGDTVRAKENSRMARMLNNWALGIGIIFTIAWVAYVIYINVAFNHYRRNYYG</sequence>
<accession>A0AAV7PVU2</accession>
<dbReference type="Proteomes" id="UP001066276">
    <property type="component" value="Chromosome 7"/>
</dbReference>
<evidence type="ECO:0000256" key="7">
    <source>
        <dbReference type="SAM" id="Phobius"/>
    </source>
</evidence>
<keyword evidence="3 7" id="KW-0812">Transmembrane</keyword>
<proteinExistence type="inferred from homology"/>
<evidence type="ECO:0000256" key="3">
    <source>
        <dbReference type="ARBA" id="ARBA00022692"/>
    </source>
</evidence>
<organism evidence="8 9">
    <name type="scientific">Pleurodeles waltl</name>
    <name type="common">Iberian ribbed newt</name>
    <dbReference type="NCBI Taxonomy" id="8319"/>
    <lineage>
        <taxon>Eukaryota</taxon>
        <taxon>Metazoa</taxon>
        <taxon>Chordata</taxon>
        <taxon>Craniata</taxon>
        <taxon>Vertebrata</taxon>
        <taxon>Euteleostomi</taxon>
        <taxon>Amphibia</taxon>
        <taxon>Batrachia</taxon>
        <taxon>Caudata</taxon>
        <taxon>Salamandroidea</taxon>
        <taxon>Salamandridae</taxon>
        <taxon>Pleurodelinae</taxon>
        <taxon>Pleurodeles</taxon>
    </lineage>
</organism>
<gene>
    <name evidence="8" type="ORF">NDU88_010753</name>
</gene>
<feature type="transmembrane region" description="Helical" evidence="7">
    <location>
        <begin position="245"/>
        <end position="268"/>
    </location>
</feature>
<evidence type="ECO:0000256" key="2">
    <source>
        <dbReference type="ARBA" id="ARBA00006843"/>
    </source>
</evidence>
<comment type="similarity">
    <text evidence="2">Belongs to the CD225/Dispanin family.</text>
</comment>
<feature type="transmembrane region" description="Helical" evidence="7">
    <location>
        <begin position="194"/>
        <end position="216"/>
    </location>
</feature>
<keyword evidence="4 7" id="KW-1133">Transmembrane helix</keyword>
<evidence type="ECO:0000256" key="6">
    <source>
        <dbReference type="SAM" id="MobiDB-lite"/>
    </source>
</evidence>
<protein>
    <submittedName>
        <fullName evidence="8">Uncharacterized protein</fullName>
    </submittedName>
</protein>
<dbReference type="EMBL" id="JANPWB010000011">
    <property type="protein sequence ID" value="KAJ1132441.1"/>
    <property type="molecule type" value="Genomic_DNA"/>
</dbReference>
<keyword evidence="9" id="KW-1185">Reference proteome</keyword>
<dbReference type="PANTHER" id="PTHR14948">
    <property type="entry name" value="NG5"/>
    <property type="match status" value="1"/>
</dbReference>
<evidence type="ECO:0000256" key="4">
    <source>
        <dbReference type="ARBA" id="ARBA00022989"/>
    </source>
</evidence>